<dbReference type="PROSITE" id="PS00163">
    <property type="entry name" value="FUMARATE_LYASES"/>
    <property type="match status" value="1"/>
</dbReference>
<evidence type="ECO:0000313" key="5">
    <source>
        <dbReference type="Proteomes" id="UP001500571"/>
    </source>
</evidence>
<comment type="similarity">
    <text evidence="2">Belongs to the class-II fumarase/aspartase family.</text>
</comment>
<keyword evidence="1" id="KW-0456">Lyase</keyword>
<dbReference type="InterPro" id="IPR008948">
    <property type="entry name" value="L-Aspartase-like"/>
</dbReference>
<gene>
    <name evidence="4" type="primary">pcaB</name>
    <name evidence="4" type="ORF">GCM10009798_11370</name>
</gene>
<dbReference type="RefSeq" id="WP_344043290.1">
    <property type="nucleotide sequence ID" value="NZ_BAAAPB010000001.1"/>
</dbReference>
<evidence type="ECO:0000256" key="2">
    <source>
        <dbReference type="ARBA" id="ARBA00034772"/>
    </source>
</evidence>
<dbReference type="EMBL" id="BAAAPB010000001">
    <property type="protein sequence ID" value="GAA1953901.1"/>
    <property type="molecule type" value="Genomic_DNA"/>
</dbReference>
<dbReference type="PANTHER" id="PTHR43172">
    <property type="entry name" value="ADENYLOSUCCINATE LYASE"/>
    <property type="match status" value="1"/>
</dbReference>
<dbReference type="InterPro" id="IPR022761">
    <property type="entry name" value="Fumarate_lyase_N"/>
</dbReference>
<comment type="caution">
    <text evidence="4">The sequence shown here is derived from an EMBL/GenBank/DDBJ whole genome shotgun (WGS) entry which is preliminary data.</text>
</comment>
<dbReference type="Pfam" id="PF00206">
    <property type="entry name" value="Lyase_1"/>
    <property type="match status" value="1"/>
</dbReference>
<dbReference type="InterPro" id="IPR000362">
    <property type="entry name" value="Fumarate_lyase_fam"/>
</dbReference>
<evidence type="ECO:0000259" key="3">
    <source>
        <dbReference type="Pfam" id="PF00206"/>
    </source>
</evidence>
<sequence length="389" mass="40170">MADLLWPGDERAAEVFTDAALLDAMVAVEQAWLDALAGAGIAESTPLAGIVGATDLDRIATGAEAGGNPVIGLVALLRERTGSRWVHRGLTSQDVLDTALVLCLDDAVVRVREGLRQQAAALVRLARVHRGTLMAGRTLTQHAVPITFGLKAATWLQGAAAGADRLARCPSLPAQLGGAAGTLAAPTQLAGSVEAAQAVVADASARLGLAVAAPWHTERSVLTEHADALVGCADAWGRIAADVALLSRPEIGELREAAGGGSSTMPGKANPVLSVLLRRHALAAPALAATLHTAASAYVDERPDGAWHAEWDTLRTLARRSVVAASQAADLLEGLVVDASRMAARAAEADETLRAEQVSMGGGDAPYLGATDRIIDLALDRARTVWKDL</sequence>
<evidence type="ECO:0000313" key="4">
    <source>
        <dbReference type="EMBL" id="GAA1953901.1"/>
    </source>
</evidence>
<protein>
    <submittedName>
        <fullName evidence="4">3-carboxy-cis,cis-muconate cycloisomerase</fullName>
    </submittedName>
</protein>
<accession>A0ABN2QKY2</accession>
<dbReference type="SUPFAM" id="SSF48557">
    <property type="entry name" value="L-aspartase-like"/>
    <property type="match status" value="1"/>
</dbReference>
<evidence type="ECO:0000256" key="1">
    <source>
        <dbReference type="ARBA" id="ARBA00023239"/>
    </source>
</evidence>
<name>A0ABN2QKY2_9ACTN</name>
<keyword evidence="5" id="KW-1185">Reference proteome</keyword>
<dbReference type="Gene3D" id="1.20.200.10">
    <property type="entry name" value="Fumarase/aspartase (Central domain)"/>
    <property type="match status" value="1"/>
</dbReference>
<feature type="domain" description="Fumarate lyase N-terminal" evidence="3">
    <location>
        <begin position="61"/>
        <end position="279"/>
    </location>
</feature>
<organism evidence="4 5">
    <name type="scientific">Nocardioides panacihumi</name>
    <dbReference type="NCBI Taxonomy" id="400774"/>
    <lineage>
        <taxon>Bacteria</taxon>
        <taxon>Bacillati</taxon>
        <taxon>Actinomycetota</taxon>
        <taxon>Actinomycetes</taxon>
        <taxon>Propionibacteriales</taxon>
        <taxon>Nocardioidaceae</taxon>
        <taxon>Nocardioides</taxon>
    </lineage>
</organism>
<dbReference type="Proteomes" id="UP001500571">
    <property type="component" value="Unassembled WGS sequence"/>
</dbReference>
<dbReference type="PANTHER" id="PTHR43172:SF2">
    <property type="entry name" value="ADENYLOSUCCINATE LYASE C-TERMINAL DOMAIN-CONTAINING PROTEIN"/>
    <property type="match status" value="1"/>
</dbReference>
<proteinExistence type="inferred from homology"/>
<dbReference type="PRINTS" id="PR00149">
    <property type="entry name" value="FUMRATELYASE"/>
</dbReference>
<dbReference type="InterPro" id="IPR020557">
    <property type="entry name" value="Fumarate_lyase_CS"/>
</dbReference>
<reference evidence="4 5" key="1">
    <citation type="journal article" date="2019" name="Int. J. Syst. Evol. Microbiol.">
        <title>The Global Catalogue of Microorganisms (GCM) 10K type strain sequencing project: providing services to taxonomists for standard genome sequencing and annotation.</title>
        <authorList>
            <consortium name="The Broad Institute Genomics Platform"/>
            <consortium name="The Broad Institute Genome Sequencing Center for Infectious Disease"/>
            <person name="Wu L."/>
            <person name="Ma J."/>
        </authorList>
    </citation>
    <scope>NUCLEOTIDE SEQUENCE [LARGE SCALE GENOMIC DNA]</scope>
    <source>
        <strain evidence="4 5">JCM 15309</strain>
    </source>
</reference>